<feature type="signal peptide" evidence="3">
    <location>
        <begin position="1"/>
        <end position="24"/>
    </location>
</feature>
<dbReference type="EMBL" id="CP045423">
    <property type="protein sequence ID" value="QFU17514.1"/>
    <property type="molecule type" value="Genomic_DNA"/>
</dbReference>
<keyword evidence="5" id="KW-1185">Reference proteome</keyword>
<dbReference type="PANTHER" id="PTHR30006">
    <property type="entry name" value="THIAMINE-BINDING PERIPLASMIC PROTEIN-RELATED"/>
    <property type="match status" value="1"/>
</dbReference>
<gene>
    <name evidence="4" type="ORF">GDR74_15555</name>
</gene>
<dbReference type="KEGG" id="mico:GDR74_15555"/>
<evidence type="ECO:0000256" key="3">
    <source>
        <dbReference type="SAM" id="SignalP"/>
    </source>
</evidence>
<name>A0A5P9K4W6_9HYPH</name>
<sequence>MFARSTTLAAALAIASAIVVPAAAKDKLVINSYGGAYEQIHRKLVIEPFMKKYDVDVQVITAYSADALAQLRAQKAAPQFDVIHFSGGQEVVAAREGLISPIKAEELSNAKSLYPFAVEGLSRGEGPVHSVAAIGLLYNKNKAPKKPARWADLWDPAYKDHIVLTDVSNSYGLLGFLMMNKVKGGDLQNPEPGFNAVKSLLDSAVVVSTSPELQQNFAQNDAWIAPYAQDYAYTLRKAGLPIEFVQAEEGTPAVYLTVNLVANRPNQELAKKFIDFSLSPEVQAGWAKELRYSPSNRDAKLEDDVAKEVIYGEKAVAGLIRFDPVAVDAARASLVERWKKLIAR</sequence>
<dbReference type="Proteomes" id="UP000325614">
    <property type="component" value="Chromosome"/>
</dbReference>
<dbReference type="PANTHER" id="PTHR30006:SF2">
    <property type="entry name" value="ABC TRANSPORTER SUBSTRATE-BINDING PROTEIN"/>
    <property type="match status" value="1"/>
</dbReference>
<dbReference type="Pfam" id="PF13416">
    <property type="entry name" value="SBP_bac_8"/>
    <property type="match status" value="1"/>
</dbReference>
<dbReference type="GO" id="GO:0030288">
    <property type="term" value="C:outer membrane-bounded periplasmic space"/>
    <property type="evidence" value="ECO:0007669"/>
    <property type="project" value="TreeGrafter"/>
</dbReference>
<dbReference type="AlphaFoldDB" id="A0A5P9K4W6"/>
<dbReference type="GO" id="GO:0015888">
    <property type="term" value="P:thiamine transport"/>
    <property type="evidence" value="ECO:0007669"/>
    <property type="project" value="TreeGrafter"/>
</dbReference>
<dbReference type="Gene3D" id="3.40.190.10">
    <property type="entry name" value="Periplasmic binding protein-like II"/>
    <property type="match status" value="2"/>
</dbReference>
<dbReference type="RefSeq" id="WP_152587148.1">
    <property type="nucleotide sequence ID" value="NZ_CP045423.1"/>
</dbReference>
<dbReference type="InterPro" id="IPR006059">
    <property type="entry name" value="SBP"/>
</dbReference>
<dbReference type="CDD" id="cd13589">
    <property type="entry name" value="PBP2_polyamine_RpCGA009"/>
    <property type="match status" value="1"/>
</dbReference>
<evidence type="ECO:0000313" key="5">
    <source>
        <dbReference type="Proteomes" id="UP000325614"/>
    </source>
</evidence>
<evidence type="ECO:0000256" key="2">
    <source>
        <dbReference type="ARBA" id="ARBA00022764"/>
    </source>
</evidence>
<dbReference type="SUPFAM" id="SSF53850">
    <property type="entry name" value="Periplasmic binding protein-like II"/>
    <property type="match status" value="1"/>
</dbReference>
<accession>A0A5P9K4W6</accession>
<evidence type="ECO:0000256" key="1">
    <source>
        <dbReference type="ARBA" id="ARBA00022729"/>
    </source>
</evidence>
<keyword evidence="2" id="KW-0574">Periplasm</keyword>
<organism evidence="4 5">
    <name type="scientific">Microvirga thermotolerans</name>
    <dbReference type="NCBI Taxonomy" id="2651334"/>
    <lineage>
        <taxon>Bacteria</taxon>
        <taxon>Pseudomonadati</taxon>
        <taxon>Pseudomonadota</taxon>
        <taxon>Alphaproteobacteria</taxon>
        <taxon>Hyphomicrobiales</taxon>
        <taxon>Methylobacteriaceae</taxon>
        <taxon>Microvirga</taxon>
    </lineage>
</organism>
<dbReference type="GO" id="GO:0030976">
    <property type="term" value="F:thiamine pyrophosphate binding"/>
    <property type="evidence" value="ECO:0007669"/>
    <property type="project" value="TreeGrafter"/>
</dbReference>
<evidence type="ECO:0000313" key="4">
    <source>
        <dbReference type="EMBL" id="QFU17514.1"/>
    </source>
</evidence>
<protein>
    <submittedName>
        <fullName evidence="4">Extracellular solute-binding protein</fullName>
    </submittedName>
</protein>
<proteinExistence type="predicted"/>
<feature type="chain" id="PRO_5024936339" evidence="3">
    <location>
        <begin position="25"/>
        <end position="344"/>
    </location>
</feature>
<keyword evidence="1 3" id="KW-0732">Signal</keyword>
<reference evidence="4 5" key="1">
    <citation type="submission" date="2019-10" db="EMBL/GenBank/DDBJ databases">
        <title>Isolation, Identification of Microvirga thermotolerans HR1, a novel thermophilic bacterium and Comparative Genomics of the genus Microvirga.</title>
        <authorList>
            <person name="Li J."/>
            <person name="Zhang W."/>
            <person name="Lin M."/>
            <person name="Wang J."/>
        </authorList>
    </citation>
    <scope>NUCLEOTIDE SEQUENCE [LARGE SCALE GENOMIC DNA]</scope>
    <source>
        <strain evidence="4 5">HR1</strain>
    </source>
</reference>
<dbReference type="GO" id="GO:0030975">
    <property type="term" value="F:thiamine binding"/>
    <property type="evidence" value="ECO:0007669"/>
    <property type="project" value="TreeGrafter"/>
</dbReference>